<dbReference type="PROSITE" id="PS51257">
    <property type="entry name" value="PROKAR_LIPOPROTEIN"/>
    <property type="match status" value="1"/>
</dbReference>
<organism evidence="4 5">
    <name type="scientific">Paracidovorax anthurii</name>
    <dbReference type="NCBI Taxonomy" id="78229"/>
    <lineage>
        <taxon>Bacteria</taxon>
        <taxon>Pseudomonadati</taxon>
        <taxon>Pseudomonadota</taxon>
        <taxon>Betaproteobacteria</taxon>
        <taxon>Burkholderiales</taxon>
        <taxon>Comamonadaceae</taxon>
        <taxon>Paracidovorax</taxon>
    </lineage>
</organism>
<feature type="chain" id="PRO_5016371112" evidence="2">
    <location>
        <begin position="34"/>
        <end position="359"/>
    </location>
</feature>
<dbReference type="InterPro" id="IPR058625">
    <property type="entry name" value="MdtA-like_BSH"/>
</dbReference>
<name>A0A328Z7L5_9BURK</name>
<dbReference type="AlphaFoldDB" id="A0A328Z7L5"/>
<dbReference type="RefSeq" id="WP_211322427.1">
    <property type="nucleotide sequence ID" value="NZ_CBCSGC010000018.1"/>
</dbReference>
<dbReference type="EMBL" id="QLTA01000022">
    <property type="protein sequence ID" value="RAR80672.1"/>
    <property type="molecule type" value="Genomic_DNA"/>
</dbReference>
<dbReference type="SUPFAM" id="SSF111369">
    <property type="entry name" value="HlyD-like secretion proteins"/>
    <property type="match status" value="1"/>
</dbReference>
<dbReference type="GO" id="GO:1990281">
    <property type="term" value="C:efflux pump complex"/>
    <property type="evidence" value="ECO:0007669"/>
    <property type="project" value="TreeGrafter"/>
</dbReference>
<dbReference type="Gene3D" id="2.40.420.20">
    <property type="match status" value="1"/>
</dbReference>
<dbReference type="NCBIfam" id="TIGR01730">
    <property type="entry name" value="RND_mfp"/>
    <property type="match status" value="1"/>
</dbReference>
<dbReference type="Gene3D" id="1.10.287.470">
    <property type="entry name" value="Helix hairpin bin"/>
    <property type="match status" value="1"/>
</dbReference>
<protein>
    <submittedName>
        <fullName evidence="4">Multidrug efflux system membrane fusion protein</fullName>
    </submittedName>
</protein>
<comment type="similarity">
    <text evidence="1">Belongs to the membrane fusion protein (MFP) (TC 8.A.1) family.</text>
</comment>
<sequence>MKQNFFESRSVRLIAIAASLAALSACTRTPADAVAETVRPAYVVPARDSAAAALEYVGEVRATQRIELAFPVSGLVGQVLVEPGDAVRRGQVLALLDDKPLQAQFAAAGGDVARLEAQAAEARLRVERARAARAAGATSESEWSAVQAEQATADAALRSARAQRDLAAWSLEHARLRAPAAGVVATRTLEPGQTAGPGVPVMAIDGSGRELSIRVPGHLGLQAGQPAVLRSGAERLESRVLRVSGRLETGGVRQVFLSVPDTAPVGSTWSVAVASGAAAQAGVQVPLRALLPGQTGDAGSVLRLKADGQTTELAAVRLGAVQGDWIEVTDGLRSGDRVVVAGGASIAPGARVSPVAARQ</sequence>
<evidence type="ECO:0000313" key="5">
    <source>
        <dbReference type="Proteomes" id="UP000248856"/>
    </source>
</evidence>
<dbReference type="Proteomes" id="UP000248856">
    <property type="component" value="Unassembled WGS sequence"/>
</dbReference>
<feature type="domain" description="Multidrug resistance protein MdtA-like barrel-sandwich hybrid" evidence="3">
    <location>
        <begin position="71"/>
        <end position="197"/>
    </location>
</feature>
<feature type="signal peptide" evidence="2">
    <location>
        <begin position="1"/>
        <end position="33"/>
    </location>
</feature>
<dbReference type="InterPro" id="IPR006143">
    <property type="entry name" value="RND_pump_MFP"/>
</dbReference>
<evidence type="ECO:0000313" key="4">
    <source>
        <dbReference type="EMBL" id="RAR80672.1"/>
    </source>
</evidence>
<evidence type="ECO:0000256" key="1">
    <source>
        <dbReference type="ARBA" id="ARBA00009477"/>
    </source>
</evidence>
<proteinExistence type="inferred from homology"/>
<dbReference type="GO" id="GO:0015562">
    <property type="term" value="F:efflux transmembrane transporter activity"/>
    <property type="evidence" value="ECO:0007669"/>
    <property type="project" value="TreeGrafter"/>
</dbReference>
<dbReference type="PANTHER" id="PTHR30469:SF15">
    <property type="entry name" value="HLYD FAMILY OF SECRETION PROTEINS"/>
    <property type="match status" value="1"/>
</dbReference>
<accession>A0A328Z7L5</accession>
<evidence type="ECO:0000256" key="2">
    <source>
        <dbReference type="SAM" id="SignalP"/>
    </source>
</evidence>
<comment type="caution">
    <text evidence="4">The sequence shown here is derived from an EMBL/GenBank/DDBJ whole genome shotgun (WGS) entry which is preliminary data.</text>
</comment>
<keyword evidence="5" id="KW-1185">Reference proteome</keyword>
<reference evidence="4 5" key="1">
    <citation type="submission" date="2018-06" db="EMBL/GenBank/DDBJ databases">
        <title>Genomic Encyclopedia of Archaeal and Bacterial Type Strains, Phase II (KMG-II): from individual species to whole genera.</title>
        <authorList>
            <person name="Goeker M."/>
        </authorList>
    </citation>
    <scope>NUCLEOTIDE SEQUENCE [LARGE SCALE GENOMIC DNA]</scope>
    <source>
        <strain evidence="4 5">CFPB 3232</strain>
    </source>
</reference>
<gene>
    <name evidence="4" type="ORF">AX018_102230</name>
</gene>
<keyword evidence="2" id="KW-0732">Signal</keyword>
<dbReference type="Gene3D" id="2.40.50.100">
    <property type="match status" value="1"/>
</dbReference>
<dbReference type="PANTHER" id="PTHR30469">
    <property type="entry name" value="MULTIDRUG RESISTANCE PROTEIN MDTA"/>
    <property type="match status" value="1"/>
</dbReference>
<dbReference type="Pfam" id="PF25917">
    <property type="entry name" value="BSH_RND"/>
    <property type="match status" value="1"/>
</dbReference>
<evidence type="ECO:0000259" key="3">
    <source>
        <dbReference type="Pfam" id="PF25917"/>
    </source>
</evidence>